<name>L0K6F5_HALHC</name>
<dbReference type="Proteomes" id="UP000010880">
    <property type="component" value="Chromosome"/>
</dbReference>
<accession>L0K6F5</accession>
<evidence type="ECO:0000256" key="4">
    <source>
        <dbReference type="ARBA" id="ARBA00023274"/>
    </source>
</evidence>
<keyword evidence="3 5" id="KW-0689">Ribosomal protein</keyword>
<dbReference type="GO" id="GO:0003735">
    <property type="term" value="F:structural constituent of ribosome"/>
    <property type="evidence" value="ECO:0007669"/>
    <property type="project" value="InterPro"/>
</dbReference>
<dbReference type="SUPFAM" id="SSF50715">
    <property type="entry name" value="Ribosomal protein L25-like"/>
    <property type="match status" value="1"/>
</dbReference>
<dbReference type="InterPro" id="IPR020056">
    <property type="entry name" value="Rbsml_bL25/Gln-tRNA_synth_N"/>
</dbReference>
<keyword evidence="2 5" id="KW-0694">RNA-binding</keyword>
<dbReference type="HOGENOM" id="CLU_075939_2_1_9"/>
<evidence type="ECO:0000256" key="2">
    <source>
        <dbReference type="ARBA" id="ARBA00022884"/>
    </source>
</evidence>
<feature type="region of interest" description="Disordered" evidence="6">
    <location>
        <begin position="180"/>
        <end position="218"/>
    </location>
</feature>
<organism evidence="9 10">
    <name type="scientific">Halobacteroides halobius (strain ATCC 35273 / DSM 5150 / MD-1)</name>
    <dbReference type="NCBI Taxonomy" id="748449"/>
    <lineage>
        <taxon>Bacteria</taxon>
        <taxon>Bacillati</taxon>
        <taxon>Bacillota</taxon>
        <taxon>Clostridia</taxon>
        <taxon>Halanaerobiales</taxon>
        <taxon>Halobacteroidaceae</taxon>
        <taxon>Halobacteroides</taxon>
    </lineage>
</organism>
<dbReference type="InterPro" id="IPR020057">
    <property type="entry name" value="Ribosomal_bL25_b-dom"/>
</dbReference>
<dbReference type="InterPro" id="IPR037121">
    <property type="entry name" value="Ribosomal_bL25_C"/>
</dbReference>
<dbReference type="PANTHER" id="PTHR33284:SF1">
    <property type="entry name" value="RIBOSOMAL PROTEIN L25_GLN-TRNA SYNTHETASE, ANTI-CODON-BINDING DOMAIN-CONTAINING PROTEIN"/>
    <property type="match status" value="1"/>
</dbReference>
<dbReference type="CDD" id="cd00495">
    <property type="entry name" value="Ribosomal_L25_TL5_CTC"/>
    <property type="match status" value="1"/>
</dbReference>
<keyword evidence="10" id="KW-1185">Reference proteome</keyword>
<dbReference type="NCBIfam" id="TIGR00731">
    <property type="entry name" value="bL25_bact_ctc"/>
    <property type="match status" value="1"/>
</dbReference>
<dbReference type="AlphaFoldDB" id="L0K6F5"/>
<evidence type="ECO:0000259" key="8">
    <source>
        <dbReference type="Pfam" id="PF14693"/>
    </source>
</evidence>
<keyword evidence="1 5" id="KW-0699">rRNA-binding</keyword>
<dbReference type="InterPro" id="IPR029751">
    <property type="entry name" value="Ribosomal_L25_dom"/>
</dbReference>
<comment type="similarity">
    <text evidence="5">Belongs to the bacterial ribosomal protein bL25 family. CTC subfamily.</text>
</comment>
<evidence type="ECO:0000256" key="1">
    <source>
        <dbReference type="ARBA" id="ARBA00022730"/>
    </source>
</evidence>
<dbReference type="eggNOG" id="COG1825">
    <property type="taxonomic scope" value="Bacteria"/>
</dbReference>
<keyword evidence="4 5" id="KW-0687">Ribonucleoprotein</keyword>
<comment type="function">
    <text evidence="5">This is one of the proteins that binds to the 5S RNA in the ribosome where it forms part of the central protuberance.</text>
</comment>
<dbReference type="InterPro" id="IPR001021">
    <property type="entry name" value="Ribosomal_bL25_long"/>
</dbReference>
<dbReference type="Pfam" id="PF01386">
    <property type="entry name" value="Ribosomal_L25p"/>
    <property type="match status" value="1"/>
</dbReference>
<dbReference type="EMBL" id="CP003359">
    <property type="protein sequence ID" value="AGB40120.1"/>
    <property type="molecule type" value="Genomic_DNA"/>
</dbReference>
<proteinExistence type="inferred from homology"/>
<sequence length="218" mass="24212">MERLQLDAEIREKTGSGVARRLRENGLVPGVLYGKDRESVSVKLNEKKVNKVIGGNQIIDLELNDGTTQPVMVKDVQRDVIKGNLVHVDLHHISLDEPVTIEVRVELDGPAAGQQEGGVLEQLLRKLEVECLPADIPDKVVVDVSELKIGQSLSVDDIELEDELEIVSSPQETIATVVLPDELDLDEPGEETEEEELEEPEVIGEEDEDEELEEELEE</sequence>
<evidence type="ECO:0000313" key="9">
    <source>
        <dbReference type="EMBL" id="AGB40120.1"/>
    </source>
</evidence>
<evidence type="ECO:0000313" key="10">
    <source>
        <dbReference type="Proteomes" id="UP000010880"/>
    </source>
</evidence>
<dbReference type="Gene3D" id="2.40.240.10">
    <property type="entry name" value="Ribosomal Protein L25, Chain P"/>
    <property type="match status" value="1"/>
</dbReference>
<evidence type="ECO:0000259" key="7">
    <source>
        <dbReference type="Pfam" id="PF01386"/>
    </source>
</evidence>
<dbReference type="PANTHER" id="PTHR33284">
    <property type="entry name" value="RIBOSOMAL PROTEIN L25/GLN-TRNA SYNTHETASE, ANTI-CODON-BINDING DOMAIN-CONTAINING PROTEIN"/>
    <property type="match status" value="1"/>
</dbReference>
<protein>
    <recommendedName>
        <fullName evidence="5">Large ribosomal subunit protein bL25</fullName>
    </recommendedName>
    <alternativeName>
        <fullName evidence="5">General stress protein CTC</fullName>
    </alternativeName>
</protein>
<dbReference type="RefSeq" id="WP_015325848.1">
    <property type="nucleotide sequence ID" value="NC_019978.1"/>
</dbReference>
<reference evidence="10" key="1">
    <citation type="submission" date="2012-02" db="EMBL/GenBank/DDBJ databases">
        <title>The complete genome of Halobacteroides halobius DSM 5150.</title>
        <authorList>
            <person name="Lucas S."/>
            <person name="Copeland A."/>
            <person name="Lapidus A."/>
            <person name="Glavina del Rio T."/>
            <person name="Dalin E."/>
            <person name="Tice H."/>
            <person name="Bruce D."/>
            <person name="Goodwin L."/>
            <person name="Pitluck S."/>
            <person name="Peters L."/>
            <person name="Mikhailova N."/>
            <person name="Gu W."/>
            <person name="Kyrpides N."/>
            <person name="Mavromatis K."/>
            <person name="Ivanova N."/>
            <person name="Brettin T."/>
            <person name="Detter J.C."/>
            <person name="Han C."/>
            <person name="Larimer F."/>
            <person name="Land M."/>
            <person name="Hauser L."/>
            <person name="Markowitz V."/>
            <person name="Cheng J.-F."/>
            <person name="Hugenholtz P."/>
            <person name="Woyke T."/>
            <person name="Wu D."/>
            <person name="Tindall B."/>
            <person name="Pomrenke H."/>
            <person name="Brambilla E."/>
            <person name="Klenk H.-P."/>
            <person name="Eisen J.A."/>
        </authorList>
    </citation>
    <scope>NUCLEOTIDE SEQUENCE [LARGE SCALE GENOMIC DNA]</scope>
    <source>
        <strain evidence="10">ATCC 35273 / DSM 5150 / MD-1</strain>
    </source>
</reference>
<dbReference type="GO" id="GO:0008097">
    <property type="term" value="F:5S rRNA binding"/>
    <property type="evidence" value="ECO:0007669"/>
    <property type="project" value="InterPro"/>
</dbReference>
<evidence type="ECO:0000256" key="3">
    <source>
        <dbReference type="ARBA" id="ARBA00022980"/>
    </source>
</evidence>
<dbReference type="GO" id="GO:0006412">
    <property type="term" value="P:translation"/>
    <property type="evidence" value="ECO:0007669"/>
    <property type="project" value="UniProtKB-UniRule"/>
</dbReference>
<dbReference type="Pfam" id="PF14693">
    <property type="entry name" value="Ribosomal_TL5_C"/>
    <property type="match status" value="1"/>
</dbReference>
<dbReference type="Gene3D" id="2.170.120.20">
    <property type="entry name" value="Ribosomal protein L25, beta domain"/>
    <property type="match status" value="1"/>
</dbReference>
<dbReference type="InterPro" id="IPR011035">
    <property type="entry name" value="Ribosomal_bL25/Gln-tRNA_synth"/>
</dbReference>
<dbReference type="OrthoDB" id="9790002at2"/>
<evidence type="ECO:0000256" key="6">
    <source>
        <dbReference type="SAM" id="MobiDB-lite"/>
    </source>
</evidence>
<evidence type="ECO:0000256" key="5">
    <source>
        <dbReference type="HAMAP-Rule" id="MF_01334"/>
    </source>
</evidence>
<gene>
    <name evidence="5" type="primary">rplY</name>
    <name evidence="5" type="synonym">ctc</name>
    <name evidence="9" type="ordered locus">Halha_0100</name>
</gene>
<dbReference type="STRING" id="748449.Halha_0100"/>
<feature type="domain" description="Large ribosomal subunit protein bL25 L25" evidence="7">
    <location>
        <begin position="6"/>
        <end position="90"/>
    </location>
</feature>
<dbReference type="HAMAP" id="MF_01334">
    <property type="entry name" value="Ribosomal_bL25_CTC"/>
    <property type="match status" value="1"/>
</dbReference>
<comment type="subunit">
    <text evidence="5">Part of the 50S ribosomal subunit; part of the 5S rRNA/L5/L18/L25 subcomplex. Contacts the 5S rRNA. Binds to the 5S rRNA independently of L5 and L18.</text>
</comment>
<dbReference type="KEGG" id="hhl:Halha_0100"/>
<feature type="compositionally biased region" description="Acidic residues" evidence="6">
    <location>
        <begin position="181"/>
        <end position="218"/>
    </location>
</feature>
<dbReference type="GO" id="GO:0022625">
    <property type="term" value="C:cytosolic large ribosomal subunit"/>
    <property type="evidence" value="ECO:0007669"/>
    <property type="project" value="TreeGrafter"/>
</dbReference>
<dbReference type="InterPro" id="IPR020930">
    <property type="entry name" value="Ribosomal_uL5_bac-type"/>
</dbReference>
<feature type="domain" description="Large ribosomal subunit protein bL25 beta" evidence="8">
    <location>
        <begin position="99"/>
        <end position="180"/>
    </location>
</feature>